<dbReference type="EMBL" id="CAUYUJ010020827">
    <property type="protein sequence ID" value="CAK0900707.1"/>
    <property type="molecule type" value="Genomic_DNA"/>
</dbReference>
<accession>A0ABN9XQT8</accession>
<feature type="region of interest" description="Disordered" evidence="1">
    <location>
        <begin position="1"/>
        <end position="103"/>
    </location>
</feature>
<name>A0ABN9XQT8_9DINO</name>
<protein>
    <submittedName>
        <fullName evidence="2">Uncharacterized protein</fullName>
    </submittedName>
</protein>
<feature type="non-terminal residue" evidence="2">
    <location>
        <position position="133"/>
    </location>
</feature>
<feature type="compositionally biased region" description="Basic and acidic residues" evidence="1">
    <location>
        <begin position="25"/>
        <end position="46"/>
    </location>
</feature>
<evidence type="ECO:0000313" key="3">
    <source>
        <dbReference type="Proteomes" id="UP001189429"/>
    </source>
</evidence>
<sequence>MKRRWAKSHNIQHGQDLRKWNTRQEWQREYHARPDVGEEARSKRGEAPPCPCGRGAGPRGRRSRGLRRAAAGGALGGRAARKAPPRGAGLRRRHCCGGAPRAARGSLSKERVYHIMFALMLLQRREALARAHL</sequence>
<organism evidence="2 3">
    <name type="scientific">Prorocentrum cordatum</name>
    <dbReference type="NCBI Taxonomy" id="2364126"/>
    <lineage>
        <taxon>Eukaryota</taxon>
        <taxon>Sar</taxon>
        <taxon>Alveolata</taxon>
        <taxon>Dinophyceae</taxon>
        <taxon>Prorocentrales</taxon>
        <taxon>Prorocentraceae</taxon>
        <taxon>Prorocentrum</taxon>
    </lineage>
</organism>
<evidence type="ECO:0000256" key="1">
    <source>
        <dbReference type="SAM" id="MobiDB-lite"/>
    </source>
</evidence>
<proteinExistence type="predicted"/>
<reference evidence="2" key="1">
    <citation type="submission" date="2023-10" db="EMBL/GenBank/DDBJ databases">
        <authorList>
            <person name="Chen Y."/>
            <person name="Shah S."/>
            <person name="Dougan E. K."/>
            <person name="Thang M."/>
            <person name="Chan C."/>
        </authorList>
    </citation>
    <scope>NUCLEOTIDE SEQUENCE [LARGE SCALE GENOMIC DNA]</scope>
</reference>
<dbReference type="Proteomes" id="UP001189429">
    <property type="component" value="Unassembled WGS sequence"/>
</dbReference>
<comment type="caution">
    <text evidence="2">The sequence shown here is derived from an EMBL/GenBank/DDBJ whole genome shotgun (WGS) entry which is preliminary data.</text>
</comment>
<feature type="compositionally biased region" description="Basic residues" evidence="1">
    <location>
        <begin position="79"/>
        <end position="95"/>
    </location>
</feature>
<evidence type="ECO:0000313" key="2">
    <source>
        <dbReference type="EMBL" id="CAK0900707.1"/>
    </source>
</evidence>
<gene>
    <name evidence="2" type="ORF">PCOR1329_LOCUS77929</name>
</gene>
<keyword evidence="3" id="KW-1185">Reference proteome</keyword>